<protein>
    <submittedName>
        <fullName evidence="1">Uncharacterized protein</fullName>
    </submittedName>
</protein>
<name>A0ABW6JJ43_STRCE</name>
<comment type="caution">
    <text evidence="1">The sequence shown here is derived from an EMBL/GenBank/DDBJ whole genome shotgun (WGS) entry which is preliminary data.</text>
</comment>
<proteinExistence type="predicted"/>
<reference evidence="1 2" key="1">
    <citation type="submission" date="2024-09" db="EMBL/GenBank/DDBJ databases">
        <title>The Natural Products Discovery Center: Release of the First 8490 Sequenced Strains for Exploring Actinobacteria Biosynthetic Diversity.</title>
        <authorList>
            <person name="Kalkreuter E."/>
            <person name="Kautsar S.A."/>
            <person name="Yang D."/>
            <person name="Bader C.D."/>
            <person name="Teijaro C.N."/>
            <person name="Fluegel L."/>
            <person name="Davis C.M."/>
            <person name="Simpson J.R."/>
            <person name="Lauterbach L."/>
            <person name="Steele A.D."/>
            <person name="Gui C."/>
            <person name="Meng S."/>
            <person name="Li G."/>
            <person name="Viehrig K."/>
            <person name="Ye F."/>
            <person name="Su P."/>
            <person name="Kiefer A.F."/>
            <person name="Nichols A."/>
            <person name="Cepeda A.J."/>
            <person name="Yan W."/>
            <person name="Fan B."/>
            <person name="Jiang Y."/>
            <person name="Adhikari A."/>
            <person name="Zheng C.-J."/>
            <person name="Schuster L."/>
            <person name="Cowan T.M."/>
            <person name="Smanski M.J."/>
            <person name="Chevrette M.G."/>
            <person name="De Carvalho L.P.S."/>
            <person name="Shen B."/>
        </authorList>
    </citation>
    <scope>NUCLEOTIDE SEQUENCE [LARGE SCALE GENOMIC DNA]</scope>
    <source>
        <strain evidence="1 2">NPDC057399</strain>
    </source>
</reference>
<evidence type="ECO:0000313" key="1">
    <source>
        <dbReference type="EMBL" id="MFE7965393.1"/>
    </source>
</evidence>
<gene>
    <name evidence="1" type="ORF">ACFU0X_20555</name>
</gene>
<dbReference type="Proteomes" id="UP001600650">
    <property type="component" value="Unassembled WGS sequence"/>
</dbReference>
<sequence length="144" mass="15675">MIEYAAVIALCGVPTRGGWYLEYLAPGEPVPTVRDLPLPLTGMSGTGHGRIGWVDHLAYLRDSVVARGFIDSTELGRSYAGALQLGLTRIVMEAETFQWGRSSLGDDPAVDAMRCEDWRTLGASVQVAPAWDLPKPQLEFRGIT</sequence>
<dbReference type="EMBL" id="JBHVBU010000058">
    <property type="protein sequence ID" value="MFE7965393.1"/>
    <property type="molecule type" value="Genomic_DNA"/>
</dbReference>
<accession>A0ABW6JJ43</accession>
<organism evidence="1 2">
    <name type="scientific">Streptomyces cellulosae</name>
    <dbReference type="NCBI Taxonomy" id="1968"/>
    <lineage>
        <taxon>Bacteria</taxon>
        <taxon>Bacillati</taxon>
        <taxon>Actinomycetota</taxon>
        <taxon>Actinomycetes</taxon>
        <taxon>Kitasatosporales</taxon>
        <taxon>Streptomycetaceae</taxon>
        <taxon>Streptomyces</taxon>
    </lineage>
</organism>
<keyword evidence="2" id="KW-1185">Reference proteome</keyword>
<evidence type="ECO:0000313" key="2">
    <source>
        <dbReference type="Proteomes" id="UP001600650"/>
    </source>
</evidence>
<dbReference type="RefSeq" id="WP_381727256.1">
    <property type="nucleotide sequence ID" value="NZ_JBHVBU010000058.1"/>
</dbReference>